<evidence type="ECO:0000313" key="1">
    <source>
        <dbReference type="EMBL" id="MED6244995.1"/>
    </source>
</evidence>
<dbReference type="EMBL" id="JAHUTI010040093">
    <property type="protein sequence ID" value="MED6244995.1"/>
    <property type="molecule type" value="Genomic_DNA"/>
</dbReference>
<organism evidence="1 2">
    <name type="scientific">Ataeniobius toweri</name>
    <dbReference type="NCBI Taxonomy" id="208326"/>
    <lineage>
        <taxon>Eukaryota</taxon>
        <taxon>Metazoa</taxon>
        <taxon>Chordata</taxon>
        <taxon>Craniata</taxon>
        <taxon>Vertebrata</taxon>
        <taxon>Euteleostomi</taxon>
        <taxon>Actinopterygii</taxon>
        <taxon>Neopterygii</taxon>
        <taxon>Teleostei</taxon>
        <taxon>Neoteleostei</taxon>
        <taxon>Acanthomorphata</taxon>
        <taxon>Ovalentaria</taxon>
        <taxon>Atherinomorphae</taxon>
        <taxon>Cyprinodontiformes</taxon>
        <taxon>Goodeidae</taxon>
        <taxon>Ataeniobius</taxon>
    </lineage>
</organism>
<gene>
    <name evidence="1" type="ORF">ATANTOWER_029286</name>
</gene>
<dbReference type="Proteomes" id="UP001345963">
    <property type="component" value="Unassembled WGS sequence"/>
</dbReference>
<reference evidence="1 2" key="1">
    <citation type="submission" date="2021-07" db="EMBL/GenBank/DDBJ databases">
        <authorList>
            <person name="Palmer J.M."/>
        </authorList>
    </citation>
    <scope>NUCLEOTIDE SEQUENCE [LARGE SCALE GENOMIC DNA]</scope>
    <source>
        <strain evidence="1 2">AT_MEX2019</strain>
        <tissue evidence="1">Muscle</tissue>
    </source>
</reference>
<keyword evidence="2" id="KW-1185">Reference proteome</keyword>
<proteinExistence type="predicted"/>
<evidence type="ECO:0000313" key="2">
    <source>
        <dbReference type="Proteomes" id="UP001345963"/>
    </source>
</evidence>
<accession>A0ABU7B5U2</accession>
<name>A0ABU7B5U2_9TELE</name>
<sequence>MPLSYGSAQASYKPLPTSTEVSCKLTLCLPTRGCFPQHPGQLLFSTVHVRGSVWAEKISLENDEHGSLFGVEAYSALFWTLYENNH</sequence>
<protein>
    <submittedName>
        <fullName evidence="1">Uncharacterized protein</fullName>
    </submittedName>
</protein>
<comment type="caution">
    <text evidence="1">The sequence shown here is derived from an EMBL/GenBank/DDBJ whole genome shotgun (WGS) entry which is preliminary data.</text>
</comment>